<comment type="similarity">
    <text evidence="2">Belongs to the anion exchanger (TC 2.A.31.3) family.</text>
</comment>
<feature type="compositionally biased region" description="Low complexity" evidence="6">
    <location>
        <begin position="1394"/>
        <end position="1404"/>
    </location>
</feature>
<feature type="region of interest" description="Disordered" evidence="6">
    <location>
        <begin position="1419"/>
        <end position="1470"/>
    </location>
</feature>
<feature type="region of interest" description="Disordered" evidence="6">
    <location>
        <begin position="1369"/>
        <end position="1404"/>
    </location>
</feature>
<evidence type="ECO:0000256" key="6">
    <source>
        <dbReference type="SAM" id="MobiDB-lite"/>
    </source>
</evidence>
<feature type="domain" description="Bicarbonate transporter-like transmembrane" evidence="9">
    <location>
        <begin position="47"/>
        <end position="221"/>
    </location>
</feature>
<dbReference type="PANTHER" id="PTHR11453:SF40">
    <property type="entry name" value="BORON TRANSPORTER 4-RELATED"/>
    <property type="match status" value="1"/>
</dbReference>
<dbReference type="GO" id="GO:0050801">
    <property type="term" value="P:monoatomic ion homeostasis"/>
    <property type="evidence" value="ECO:0007669"/>
    <property type="project" value="TreeGrafter"/>
</dbReference>
<accession>A0AAP0MY42</accession>
<reference evidence="10 11" key="1">
    <citation type="submission" date="2024-05" db="EMBL/GenBank/DDBJ databases">
        <title>Haplotype-resolved chromosome-level genome assembly of Huyou (Citrus changshanensis).</title>
        <authorList>
            <person name="Miao C."/>
            <person name="Chen W."/>
            <person name="Wu Y."/>
            <person name="Wang L."/>
            <person name="Zhao S."/>
            <person name="Grierson D."/>
            <person name="Xu C."/>
            <person name="Chen K."/>
        </authorList>
    </citation>
    <scope>NUCLEOTIDE SEQUENCE [LARGE SCALE GENOMIC DNA]</scope>
    <source>
        <strain evidence="10">01-14</strain>
        <tissue evidence="10">Leaf</tissue>
    </source>
</reference>
<dbReference type="Proteomes" id="UP001428341">
    <property type="component" value="Unassembled WGS sequence"/>
</dbReference>
<feature type="transmembrane region" description="Helical" evidence="7">
    <location>
        <begin position="328"/>
        <end position="347"/>
    </location>
</feature>
<keyword evidence="8" id="KW-0732">Signal</keyword>
<evidence type="ECO:0000256" key="2">
    <source>
        <dbReference type="ARBA" id="ARBA00006262"/>
    </source>
</evidence>
<evidence type="ECO:0000313" key="10">
    <source>
        <dbReference type="EMBL" id="KAK9229285.1"/>
    </source>
</evidence>
<evidence type="ECO:0000256" key="8">
    <source>
        <dbReference type="SAM" id="SignalP"/>
    </source>
</evidence>
<gene>
    <name evidence="10" type="ORF">WN944_022245</name>
</gene>
<feature type="transmembrane region" description="Helical" evidence="7">
    <location>
        <begin position="935"/>
        <end position="956"/>
    </location>
</feature>
<feature type="signal peptide" evidence="8">
    <location>
        <begin position="1"/>
        <end position="16"/>
    </location>
</feature>
<feature type="domain" description="Bicarbonate transporter-like transmembrane" evidence="9">
    <location>
        <begin position="1159"/>
        <end position="1299"/>
    </location>
</feature>
<evidence type="ECO:0000256" key="3">
    <source>
        <dbReference type="ARBA" id="ARBA00022692"/>
    </source>
</evidence>
<dbReference type="GO" id="GO:0006820">
    <property type="term" value="P:monoatomic anion transport"/>
    <property type="evidence" value="ECO:0007669"/>
    <property type="project" value="InterPro"/>
</dbReference>
<dbReference type="PANTHER" id="PTHR11453">
    <property type="entry name" value="ANION EXCHANGE PROTEIN"/>
    <property type="match status" value="1"/>
</dbReference>
<comment type="caution">
    <text evidence="10">The sequence shown here is derived from an EMBL/GenBank/DDBJ whole genome shotgun (WGS) entry which is preliminary data.</text>
</comment>
<feature type="domain" description="Bicarbonate transporter-like transmembrane" evidence="9">
    <location>
        <begin position="242"/>
        <end position="411"/>
    </location>
</feature>
<keyword evidence="5 7" id="KW-0472">Membrane</keyword>
<evidence type="ECO:0000313" key="11">
    <source>
        <dbReference type="Proteomes" id="UP001428341"/>
    </source>
</evidence>
<dbReference type="GO" id="GO:0005452">
    <property type="term" value="F:solute:inorganic anion antiporter activity"/>
    <property type="evidence" value="ECO:0007669"/>
    <property type="project" value="InterPro"/>
</dbReference>
<keyword evidence="3 7" id="KW-0812">Transmembrane</keyword>
<evidence type="ECO:0000256" key="7">
    <source>
        <dbReference type="SAM" id="Phobius"/>
    </source>
</evidence>
<feature type="transmembrane region" description="Helical" evidence="7">
    <location>
        <begin position="594"/>
        <end position="612"/>
    </location>
</feature>
<keyword evidence="11" id="KW-1185">Reference proteome</keyword>
<feature type="transmembrane region" description="Helical" evidence="7">
    <location>
        <begin position="860"/>
        <end position="882"/>
    </location>
</feature>
<feature type="transmembrane region" description="Helical" evidence="7">
    <location>
        <begin position="723"/>
        <end position="742"/>
    </location>
</feature>
<feature type="transmembrane region" description="Helical" evidence="7">
    <location>
        <begin position="263"/>
        <end position="290"/>
    </location>
</feature>
<feature type="transmembrane region" description="Helical" evidence="7">
    <location>
        <begin position="161"/>
        <end position="182"/>
    </location>
</feature>
<feature type="transmembrane region" description="Helical" evidence="7">
    <location>
        <begin position="368"/>
        <end position="388"/>
    </location>
</feature>
<dbReference type="Pfam" id="PF00955">
    <property type="entry name" value="HCO3_cotransp"/>
    <property type="match status" value="6"/>
</dbReference>
<feature type="transmembrane region" description="Helical" evidence="7">
    <location>
        <begin position="827"/>
        <end position="848"/>
    </location>
</feature>
<feature type="transmembrane region" description="Helical" evidence="7">
    <location>
        <begin position="902"/>
        <end position="923"/>
    </location>
</feature>
<feature type="transmembrane region" description="Helical" evidence="7">
    <location>
        <begin position="236"/>
        <end position="256"/>
    </location>
</feature>
<dbReference type="InterPro" id="IPR003020">
    <property type="entry name" value="HCO3_transpt_euk"/>
</dbReference>
<feature type="transmembrane region" description="Helical" evidence="7">
    <location>
        <begin position="569"/>
        <end position="588"/>
    </location>
</feature>
<feature type="transmembrane region" description="Helical" evidence="7">
    <location>
        <begin position="997"/>
        <end position="1016"/>
    </location>
</feature>
<keyword evidence="4 7" id="KW-1133">Transmembrane helix</keyword>
<organism evidence="10 11">
    <name type="scientific">Citrus x changshan-huyou</name>
    <dbReference type="NCBI Taxonomy" id="2935761"/>
    <lineage>
        <taxon>Eukaryota</taxon>
        <taxon>Viridiplantae</taxon>
        <taxon>Streptophyta</taxon>
        <taxon>Embryophyta</taxon>
        <taxon>Tracheophyta</taxon>
        <taxon>Spermatophyta</taxon>
        <taxon>Magnoliopsida</taxon>
        <taxon>eudicotyledons</taxon>
        <taxon>Gunneridae</taxon>
        <taxon>Pentapetalae</taxon>
        <taxon>rosids</taxon>
        <taxon>malvids</taxon>
        <taxon>Sapindales</taxon>
        <taxon>Rutaceae</taxon>
        <taxon>Aurantioideae</taxon>
        <taxon>Citrus</taxon>
    </lineage>
</organism>
<dbReference type="GO" id="GO:0005886">
    <property type="term" value="C:plasma membrane"/>
    <property type="evidence" value="ECO:0007669"/>
    <property type="project" value="TreeGrafter"/>
</dbReference>
<protein>
    <recommendedName>
        <fullName evidence="9">Bicarbonate transporter-like transmembrane domain-containing protein</fullName>
    </recommendedName>
</protein>
<proteinExistence type="inferred from homology"/>
<feature type="transmembrane region" description="Helical" evidence="7">
    <location>
        <begin position="194"/>
        <end position="216"/>
    </location>
</feature>
<feature type="transmembrane region" description="Helical" evidence="7">
    <location>
        <begin position="504"/>
        <end position="530"/>
    </location>
</feature>
<feature type="domain" description="Bicarbonate transporter-like transmembrane" evidence="9">
    <location>
        <begin position="490"/>
        <end position="632"/>
    </location>
</feature>
<feature type="transmembrane region" description="Helical" evidence="7">
    <location>
        <begin position="1037"/>
        <end position="1057"/>
    </location>
</feature>
<dbReference type="InterPro" id="IPR011531">
    <property type="entry name" value="HCO3_transpt-like_TM_dom"/>
</dbReference>
<sequence length="1494" mass="168047">MCLIWLLCSISFPVSSSPLGILCFPISKLSRLLKYSIVSEMENIKSPFRGIANDVRGRVSCYKEDWISGISSGFGILAPTTYIFFASALPVVAFGEQLSRDTDGSLSTVETLASTALCGIIHSIVGGQPLLILGVAEPTVIMYTYLYNFAKDREDLGQKLYLAWAGWVCVWTALMLFLLAVFNAGDLINRFTRIAGELFGMLIAVLFIQQAIKGMVTEFKIPKDEDSNLDKYQFQWLYANGLLGIIFTFGLVYTALKSRKGRFWWYGTGWLRSFVADYGVPLMVVVWTALSFSVPSKVPSGVPRRLFSPLPWESGSLEHWSDMGKVPLAYIFAAFIPAVMIAGLYFFDHSVASQLAQQKEFNLKKPSAYHYDILLLGFMTLLCGLIGLPPSNGVLPQSPMHTKSLAVLKRQFMKKKMVKSAKESIKQNASNSEIYGKMQAVFIEMESSPVTSEVKELEDLKEVIMKGEKEGQKSKEKFDPEKHIDAYLPVRVNEQRVSNLLQSLLVAASVCAMPAIKLIPTSVLWGYFAYMAIDSLPGNQFWERMLLLFITPGRQYKVLEKDHASFVELVPYKYIVIFTLFQFVYFLVCYGVTWIPVAGILFPVPFFLLISIRQHILPKLFPPHHLQELDAAEYDEISGAPRRSLSLSFRDKEVPHLCEKEEELEMCDAEILDELTTSRGELKVRNVSFSEERHGLKWRASKPPFRGIANDVRGRALYYKQDWISGICSGFGMMAPTTYIFFASALPVIAFGEQHAKDTGYWLLHQNFDGSLSTVETLSSTALCGIVHSVLGGQPPLIVGVAEPTVLMYTYLYNFAKDREDLGQKLYLAWAGWVCVWTSLMLFLLAIFNACDLINRFTRIAGELFGMLIAVLFLQEAIKGMVSEFKIPKAEDSSSEKYQFHWPYTNGLLGIIFTSGLVCTAIKSRKTRSWWYGTGWFRSFIADYGVPLMVLVWSALSFSVPSKVPSGVPRRLFSPLPWESASLDHWSVIKDMGKVPVAYIFAAFIPAVMIAGLYFFDHSVASQLAQQKEFNLKKPSAYHYDTFLLGFMTLACGLIGLPPSNGVLPQSPMHTKSLAVLKTQFMKKKMVESATESIKQKATDSEIYEKIQAVFIQMDNSPVNSEVKELEDLTELIMRGCKEREKGKEKFDPEKHIDAYLPVRVNEQRVSNLLQSLLVAASVCAMPAIKLIPTSVLWGYFAYMAIDTLPGNQFWERILLLFITPGRQYKVLEKAHASFVKSVPYKYIVMFTLFQLVYFLVCYGVTWIPMAGILFPLPFFLLITIRQRILPKFFPPHHLRELDVAGYDEISGSPQRSLSLSFRDREGPRVGEMEGELEMCDAEILDELTTSRGELKLRSVSVREERHGLVHPEGIVEIEASSRSGYQESESNRIKPPSSSSSSSSSSSTNWWAPLFGWSSDPGYLNNNNNKKKNQPEMAGTDNKSGRPGSRFSPGCFTEEKAKQLRKKTAESSSFHDVMYHSALASRLASDMSVLPEK</sequence>
<name>A0AAP0MY42_9ROSI</name>
<evidence type="ECO:0000256" key="4">
    <source>
        <dbReference type="ARBA" id="ARBA00022989"/>
    </source>
</evidence>
<evidence type="ECO:0000256" key="1">
    <source>
        <dbReference type="ARBA" id="ARBA00004141"/>
    </source>
</evidence>
<feature type="chain" id="PRO_5042865774" description="Bicarbonate transporter-like transmembrane domain-containing protein" evidence="8">
    <location>
        <begin position="17"/>
        <end position="1494"/>
    </location>
</feature>
<feature type="domain" description="Bicarbonate transporter-like transmembrane" evidence="9">
    <location>
        <begin position="704"/>
        <end position="890"/>
    </location>
</feature>
<evidence type="ECO:0000259" key="9">
    <source>
        <dbReference type="Pfam" id="PF00955"/>
    </source>
</evidence>
<feature type="domain" description="Bicarbonate transporter-like transmembrane" evidence="9">
    <location>
        <begin position="907"/>
        <end position="1080"/>
    </location>
</feature>
<dbReference type="EMBL" id="JBCGBO010000001">
    <property type="protein sequence ID" value="KAK9229285.1"/>
    <property type="molecule type" value="Genomic_DNA"/>
</dbReference>
<evidence type="ECO:0000256" key="5">
    <source>
        <dbReference type="ARBA" id="ARBA00023136"/>
    </source>
</evidence>
<feature type="transmembrane region" description="Helical" evidence="7">
    <location>
        <begin position="1263"/>
        <end position="1281"/>
    </location>
</feature>
<feature type="transmembrane region" description="Helical" evidence="7">
    <location>
        <begin position="1173"/>
        <end position="1199"/>
    </location>
</feature>
<comment type="subcellular location">
    <subcellularLocation>
        <location evidence="1">Membrane</location>
        <topology evidence="1">Multi-pass membrane protein</topology>
    </subcellularLocation>
</comment>